<reference evidence="2" key="1">
    <citation type="submission" date="2021-04" db="EMBL/GenBank/DDBJ databases">
        <title>Genome based classification of Actinospica acidithermotolerans sp. nov., an actinobacterium isolated from an Indonesian hot spring.</title>
        <authorList>
            <person name="Kusuma A.B."/>
            <person name="Putra K.E."/>
            <person name="Nafisah S."/>
            <person name="Loh J."/>
            <person name="Nouioui I."/>
            <person name="Goodfellow M."/>
        </authorList>
    </citation>
    <scope>NUCLEOTIDE SEQUENCE</scope>
    <source>
        <strain evidence="2">CSCA 57</strain>
    </source>
</reference>
<accession>A0A941EP87</accession>
<feature type="transmembrane region" description="Helical" evidence="1">
    <location>
        <begin position="318"/>
        <end position="336"/>
    </location>
</feature>
<keyword evidence="1" id="KW-0812">Transmembrane</keyword>
<protein>
    <submittedName>
        <fullName evidence="2">OpgC domain-containing protein</fullName>
    </submittedName>
</protein>
<feature type="transmembrane region" description="Helical" evidence="1">
    <location>
        <begin position="278"/>
        <end position="297"/>
    </location>
</feature>
<feature type="transmembrane region" description="Helical" evidence="1">
    <location>
        <begin position="342"/>
        <end position="360"/>
    </location>
</feature>
<organism evidence="2 3">
    <name type="scientific">Actinospica durhamensis</name>
    <dbReference type="NCBI Taxonomy" id="1508375"/>
    <lineage>
        <taxon>Bacteria</taxon>
        <taxon>Bacillati</taxon>
        <taxon>Actinomycetota</taxon>
        <taxon>Actinomycetes</taxon>
        <taxon>Catenulisporales</taxon>
        <taxon>Actinospicaceae</taxon>
        <taxon>Actinospica</taxon>
    </lineage>
</organism>
<evidence type="ECO:0000256" key="1">
    <source>
        <dbReference type="SAM" id="Phobius"/>
    </source>
</evidence>
<gene>
    <name evidence="2" type="primary">opgC</name>
    <name evidence="2" type="ORF">KDL01_12130</name>
</gene>
<comment type="caution">
    <text evidence="2">The sequence shown here is derived from an EMBL/GenBank/DDBJ whole genome shotgun (WGS) entry which is preliminary data.</text>
</comment>
<dbReference type="PANTHER" id="PTHR38592:SF3">
    <property type="entry name" value="BLL4819 PROTEIN"/>
    <property type="match status" value="1"/>
</dbReference>
<feature type="transmembrane region" description="Helical" evidence="1">
    <location>
        <begin position="155"/>
        <end position="173"/>
    </location>
</feature>
<feature type="transmembrane region" description="Helical" evidence="1">
    <location>
        <begin position="203"/>
        <end position="220"/>
    </location>
</feature>
<dbReference type="InterPro" id="IPR014550">
    <property type="entry name" value="UCP028704_OpgC"/>
</dbReference>
<dbReference type="EMBL" id="JAGSOG010000046">
    <property type="protein sequence ID" value="MBR7834018.1"/>
    <property type="molecule type" value="Genomic_DNA"/>
</dbReference>
<keyword evidence="1" id="KW-0472">Membrane</keyword>
<feature type="transmembrane region" description="Helical" evidence="1">
    <location>
        <begin position="97"/>
        <end position="115"/>
    </location>
</feature>
<feature type="transmembrane region" description="Helical" evidence="1">
    <location>
        <begin position="31"/>
        <end position="51"/>
    </location>
</feature>
<feature type="transmembrane region" description="Helical" evidence="1">
    <location>
        <begin position="180"/>
        <end position="197"/>
    </location>
</feature>
<sequence>MTTTLQPQAAIGTAAPKKRTRLVTLDLMRGYYVGVLAAIHLDYVPSLLGLVDGRGALLVSEAEGFFMISGLLVGMLRRRDLERHGLVRMTLNSWKRAGQLYIVAVPLTLLFTWIARTMLAHGHTQVKGGLDHHSNLWGLLANSLTLNYTYGWADFLTYYVPMFFVAPAIVWLLSRKLWPLVLVLAYAGYWETTHVDTGWFRPFLQWGVYFFIGAAAGYHWDDLRQMMGRLAPQWRSLVRNGLMAATAVIYVIGIVALFRPHWFTDNSTYYDFFENNRLGVLRPLLAPVSVSGTYFLIRRIEAPLARTVGKVIIPFGRNSLYVYVAQSFVVFLTPFAFPKQSFWVNTLFDLAVIAAMWVAVRVRFLAFLIPSA</sequence>
<dbReference type="AlphaFoldDB" id="A0A941EP87"/>
<keyword evidence="1" id="KW-1133">Transmembrane helix</keyword>
<dbReference type="Proteomes" id="UP000675781">
    <property type="component" value="Unassembled WGS sequence"/>
</dbReference>
<dbReference type="PANTHER" id="PTHR38592">
    <property type="entry name" value="BLL4819 PROTEIN"/>
    <property type="match status" value="1"/>
</dbReference>
<feature type="transmembrane region" description="Helical" evidence="1">
    <location>
        <begin position="241"/>
        <end position="258"/>
    </location>
</feature>
<proteinExistence type="predicted"/>
<dbReference type="Pfam" id="PF10129">
    <property type="entry name" value="OpgC_C"/>
    <property type="match status" value="1"/>
</dbReference>
<feature type="transmembrane region" description="Helical" evidence="1">
    <location>
        <begin position="57"/>
        <end position="76"/>
    </location>
</feature>
<evidence type="ECO:0000313" key="3">
    <source>
        <dbReference type="Proteomes" id="UP000675781"/>
    </source>
</evidence>
<name>A0A941EP87_9ACTN</name>
<evidence type="ECO:0000313" key="2">
    <source>
        <dbReference type="EMBL" id="MBR7834018.1"/>
    </source>
</evidence>
<dbReference type="RefSeq" id="WP_212528540.1">
    <property type="nucleotide sequence ID" value="NZ_JAGSOG010000046.1"/>
</dbReference>
<keyword evidence="3" id="KW-1185">Reference proteome</keyword>